<comment type="caution">
    <text evidence="1">The sequence shown here is derived from an EMBL/GenBank/DDBJ whole genome shotgun (WGS) entry which is preliminary data.</text>
</comment>
<evidence type="ECO:0000313" key="1">
    <source>
        <dbReference type="EMBL" id="NIY65527.1"/>
    </source>
</evidence>
<evidence type="ECO:0000313" key="2">
    <source>
        <dbReference type="Proteomes" id="UP000536624"/>
    </source>
</evidence>
<dbReference type="RefSeq" id="WP_167501610.1">
    <property type="nucleotide sequence ID" value="NZ_JAALLH010000001.1"/>
</dbReference>
<sequence>MPELPTPTRLSPIRDDHAWHFPDINGHRTHVRLRVWPTNDGGHLVIATDLELGAGLINVAESLVRACVREFAPPVTVVRHFTPYTMSAFERDTFDVLTPLDEKGISRPKRCTDEILELLGAGIVGFPGDTPPGPADAEAPVVGPQSVQMARLVAASLRLTQTRTTERRPNGYPTKSGPVAGRDIDAISQLRLTAPILNHLSHFIGEIVVDRDGTTAGAKREKRLEKIVEALQKQAWALTELCDELVSEEHEQG</sequence>
<accession>A0A7X6AXY0</accession>
<gene>
    <name evidence="1" type="ORF">SMALB_3528</name>
</gene>
<proteinExistence type="predicted"/>
<reference evidence="1 2" key="1">
    <citation type="submission" date="2020-02" db="EMBL/GenBank/DDBJ databases">
        <title>Streptomyces malaysiensis DSM14702 (JHCC583434, PFL_A843) Genome sequencing and assembly.</title>
        <authorList>
            <person name="Samborskyy M."/>
        </authorList>
    </citation>
    <scope>NUCLEOTIDE SEQUENCE [LARGE SCALE GENOMIC DNA]</scope>
    <source>
        <strain evidence="1 2">DSM 14702</strain>
    </source>
</reference>
<dbReference type="AlphaFoldDB" id="A0A7X6AXY0"/>
<dbReference type="EMBL" id="JAALLH010000001">
    <property type="protein sequence ID" value="NIY65527.1"/>
    <property type="molecule type" value="Genomic_DNA"/>
</dbReference>
<protein>
    <submittedName>
        <fullName evidence="1">Uncharacterized protein</fullName>
    </submittedName>
</protein>
<dbReference type="Proteomes" id="UP000536624">
    <property type="component" value="Unassembled WGS sequence"/>
</dbReference>
<organism evidence="1 2">
    <name type="scientific">Streptomyces malaysiensis</name>
    <dbReference type="NCBI Taxonomy" id="92644"/>
    <lineage>
        <taxon>Bacteria</taxon>
        <taxon>Bacillati</taxon>
        <taxon>Actinomycetota</taxon>
        <taxon>Actinomycetes</taxon>
        <taxon>Kitasatosporales</taxon>
        <taxon>Streptomycetaceae</taxon>
        <taxon>Streptomyces</taxon>
        <taxon>Streptomyces violaceusniger group</taxon>
    </lineage>
</organism>
<name>A0A7X6AXY0_STRMQ</name>